<evidence type="ECO:0008006" key="4">
    <source>
        <dbReference type="Google" id="ProtNLM"/>
    </source>
</evidence>
<reference evidence="2 3" key="1">
    <citation type="journal article" date="2016" name="BMC Genomics">
        <title>Comparative genomic and transcriptomic analyses of the Fuzhuan brick tea-fermentation fungus Aspergillus cristatus.</title>
        <authorList>
            <person name="Ge Y."/>
            <person name="Wang Y."/>
            <person name="Liu Y."/>
            <person name="Tan Y."/>
            <person name="Ren X."/>
            <person name="Zhang X."/>
            <person name="Hyde K.D."/>
            <person name="Liu Y."/>
            <person name="Liu Z."/>
        </authorList>
    </citation>
    <scope>NUCLEOTIDE SEQUENCE [LARGE SCALE GENOMIC DNA]</scope>
    <source>
        <strain evidence="2 3">GZAAS20.1005</strain>
    </source>
</reference>
<dbReference type="SUPFAM" id="SSF81631">
    <property type="entry name" value="PAP/OAS1 substrate-binding domain"/>
    <property type="match status" value="1"/>
</dbReference>
<dbReference type="GO" id="GO:0003729">
    <property type="term" value="F:mRNA binding"/>
    <property type="evidence" value="ECO:0007669"/>
    <property type="project" value="TreeGrafter"/>
</dbReference>
<keyword evidence="3" id="KW-1185">Reference proteome</keyword>
<dbReference type="VEuPathDB" id="FungiDB:SI65_06215"/>
<dbReference type="OrthoDB" id="273917at2759"/>
<evidence type="ECO:0000256" key="1">
    <source>
        <dbReference type="SAM" id="MobiDB-lite"/>
    </source>
</evidence>
<feature type="compositionally biased region" description="Basic residues" evidence="1">
    <location>
        <begin position="77"/>
        <end position="92"/>
    </location>
</feature>
<name>A0A1E3BBN1_ASPCR</name>
<dbReference type="PANTHER" id="PTHR23092">
    <property type="entry name" value="POLY(A) RNA POLYMERASE"/>
    <property type="match status" value="1"/>
</dbReference>
<dbReference type="GO" id="GO:0005730">
    <property type="term" value="C:nucleolus"/>
    <property type="evidence" value="ECO:0007669"/>
    <property type="project" value="TreeGrafter"/>
</dbReference>
<dbReference type="InterPro" id="IPR043519">
    <property type="entry name" value="NT_sf"/>
</dbReference>
<gene>
    <name evidence="2" type="ORF">SI65_06215</name>
</gene>
<proteinExistence type="predicted"/>
<evidence type="ECO:0000313" key="3">
    <source>
        <dbReference type="Proteomes" id="UP000094569"/>
    </source>
</evidence>
<accession>A0A1E3BBN1</accession>
<dbReference type="Proteomes" id="UP000094569">
    <property type="component" value="Unassembled WGS sequence"/>
</dbReference>
<dbReference type="InterPro" id="IPR045862">
    <property type="entry name" value="Trf4-like"/>
</dbReference>
<feature type="region of interest" description="Disordered" evidence="1">
    <location>
        <begin position="66"/>
        <end position="119"/>
    </location>
</feature>
<dbReference type="GO" id="GO:1990817">
    <property type="term" value="F:poly(A) RNA polymerase activity"/>
    <property type="evidence" value="ECO:0007669"/>
    <property type="project" value="InterPro"/>
</dbReference>
<dbReference type="EMBL" id="JXNT01000006">
    <property type="protein sequence ID" value="ODM18344.1"/>
    <property type="molecule type" value="Genomic_DNA"/>
</dbReference>
<dbReference type="PANTHER" id="PTHR23092:SF50">
    <property type="entry name" value="MTF2-LIKE C-TERMINAL DOMAIN-CONTAINING PROTEIN"/>
    <property type="match status" value="1"/>
</dbReference>
<comment type="caution">
    <text evidence="2">The sequence shown here is derived from an EMBL/GenBank/DDBJ whole genome shotgun (WGS) entry which is preliminary data.</text>
</comment>
<dbReference type="GO" id="GO:0031123">
    <property type="term" value="P:RNA 3'-end processing"/>
    <property type="evidence" value="ECO:0007669"/>
    <property type="project" value="TreeGrafter"/>
</dbReference>
<dbReference type="AlphaFoldDB" id="A0A1E3BBN1"/>
<sequence>MRLVGRLPGLRPHRLSTLFSFGTTSSRQLHGSTTHFHPRDGNAAEVFPESLQKTLEAHRASNRASLFRVVNTTAPPKKNRRPTTHRAIRKPPQKQGEEQKQVTPESTQKPRISRRELDRQIRSRLRSDYEKPPEWVNQQLRWSVSVLQNRPEQWPWLSHHAEHHTSDATAQLDAEIRALDAYLTPTSDEQNRVDGLVSTVSKLLEDVPHRPQLAGSWRTGVASTHSDLDFVLPVPDIGRSKDDIRKPSSTRPQVLEAYHNLLERVQQTLWQTPTFKDKTFLVYNRIPVLSAIHHPTGIRVRFQCKEGIPSSVEYINDYLAEYPAVRPLYRTTRLILEAQELFGSHHSSIGTNALLMLLVAFCKMNHGRFQRPHSLGVQLLAFLRMYGIDVDLAANGVAVDPPGWFNEESVRSADVRWSWPEETPAHIRGQRALMNLKRTAGFKGNGPIADHLCIQDPTNYMNDLGRFCTRTRDIQNVWAAAYARLRTASDDWDASGGSVGQSILTHGLRANFEDFERKRHGLADIHGLV</sequence>
<dbReference type="STRING" id="573508.A0A1E3BBN1"/>
<dbReference type="GO" id="GO:0031499">
    <property type="term" value="C:TRAMP complex"/>
    <property type="evidence" value="ECO:0007669"/>
    <property type="project" value="TreeGrafter"/>
</dbReference>
<dbReference type="Gene3D" id="3.30.460.10">
    <property type="entry name" value="Beta Polymerase, domain 2"/>
    <property type="match status" value="1"/>
</dbReference>
<dbReference type="SUPFAM" id="SSF81301">
    <property type="entry name" value="Nucleotidyltransferase"/>
    <property type="match status" value="1"/>
</dbReference>
<protein>
    <recommendedName>
        <fullName evidence="4">Polymerase nucleotidyl transferase domain-containing protein</fullName>
    </recommendedName>
</protein>
<dbReference type="GO" id="GO:0043634">
    <property type="term" value="P:polyadenylation-dependent ncRNA catabolic process"/>
    <property type="evidence" value="ECO:0007669"/>
    <property type="project" value="TreeGrafter"/>
</dbReference>
<dbReference type="Gene3D" id="1.10.1410.10">
    <property type="match status" value="1"/>
</dbReference>
<evidence type="ECO:0000313" key="2">
    <source>
        <dbReference type="EMBL" id="ODM18344.1"/>
    </source>
</evidence>
<organism evidence="2 3">
    <name type="scientific">Aspergillus cristatus</name>
    <name type="common">Chinese Fuzhuan brick tea-fermentation fungus</name>
    <name type="synonym">Eurotium cristatum</name>
    <dbReference type="NCBI Taxonomy" id="573508"/>
    <lineage>
        <taxon>Eukaryota</taxon>
        <taxon>Fungi</taxon>
        <taxon>Dikarya</taxon>
        <taxon>Ascomycota</taxon>
        <taxon>Pezizomycotina</taxon>
        <taxon>Eurotiomycetes</taxon>
        <taxon>Eurotiomycetidae</taxon>
        <taxon>Eurotiales</taxon>
        <taxon>Aspergillaceae</taxon>
        <taxon>Aspergillus</taxon>
        <taxon>Aspergillus subgen. Aspergillus</taxon>
    </lineage>
</organism>